<feature type="domain" description="DhaL" evidence="2">
    <location>
        <begin position="9"/>
        <end position="199"/>
    </location>
</feature>
<reference evidence="3 4" key="1">
    <citation type="submission" date="2015-11" db="EMBL/GenBank/DDBJ databases">
        <title>Genomic analysis of 38 Legionella species identifies large and diverse effector repertoires.</title>
        <authorList>
            <person name="Burstein D."/>
            <person name="Amaro F."/>
            <person name="Zusman T."/>
            <person name="Lifshitz Z."/>
            <person name="Cohen O."/>
            <person name="Gilbert J.A."/>
            <person name="Pupko T."/>
            <person name="Shuman H.A."/>
            <person name="Segal G."/>
        </authorList>
    </citation>
    <scope>NUCLEOTIDE SEQUENCE [LARGE SCALE GENOMIC DNA]</scope>
    <source>
        <strain evidence="3 4">ATCC 49655</strain>
    </source>
</reference>
<organism evidence="3 4">
    <name type="scientific">Legionella shakespearei DSM 23087</name>
    <dbReference type="NCBI Taxonomy" id="1122169"/>
    <lineage>
        <taxon>Bacteria</taxon>
        <taxon>Pseudomonadati</taxon>
        <taxon>Pseudomonadota</taxon>
        <taxon>Gammaproteobacteria</taxon>
        <taxon>Legionellales</taxon>
        <taxon>Legionellaceae</taxon>
        <taxon>Legionella</taxon>
    </lineage>
</organism>
<dbReference type="GO" id="GO:0008289">
    <property type="term" value="F:lipid binding"/>
    <property type="evidence" value="ECO:0007669"/>
    <property type="project" value="UniProtKB-KW"/>
</dbReference>
<dbReference type="Pfam" id="PF21645">
    <property type="entry name" value="FakA-like_M"/>
    <property type="match status" value="1"/>
</dbReference>
<dbReference type="InterPro" id="IPR036117">
    <property type="entry name" value="DhaL_dom_sf"/>
</dbReference>
<proteinExistence type="predicted"/>
<dbReference type="InterPro" id="IPR043168">
    <property type="entry name" value="DegV_C"/>
</dbReference>
<dbReference type="PROSITE" id="PS51480">
    <property type="entry name" value="DHAL"/>
    <property type="match status" value="1"/>
</dbReference>
<dbReference type="Gene3D" id="3.40.50.10170">
    <property type="match status" value="1"/>
</dbReference>
<dbReference type="NCBIfam" id="TIGR00762">
    <property type="entry name" value="DegV"/>
    <property type="match status" value="1"/>
</dbReference>
<dbReference type="SUPFAM" id="SSF101473">
    <property type="entry name" value="DhaL-like"/>
    <property type="match status" value="1"/>
</dbReference>
<dbReference type="GO" id="GO:0006071">
    <property type="term" value="P:glycerol metabolic process"/>
    <property type="evidence" value="ECO:0007669"/>
    <property type="project" value="InterPro"/>
</dbReference>
<dbReference type="InterPro" id="IPR050270">
    <property type="entry name" value="DegV_domain_contain"/>
</dbReference>
<protein>
    <submittedName>
        <fullName evidence="3">Lipoprotein</fullName>
    </submittedName>
</protein>
<dbReference type="InterPro" id="IPR004007">
    <property type="entry name" value="DhaL_dom"/>
</dbReference>
<dbReference type="InterPro" id="IPR003797">
    <property type="entry name" value="DegV"/>
</dbReference>
<dbReference type="GO" id="GO:0004371">
    <property type="term" value="F:glycerone kinase activity"/>
    <property type="evidence" value="ECO:0007669"/>
    <property type="project" value="InterPro"/>
</dbReference>
<dbReference type="InterPro" id="IPR033470">
    <property type="entry name" value="FakA-like_C"/>
</dbReference>
<comment type="caution">
    <text evidence="3">The sequence shown here is derived from an EMBL/GenBank/DDBJ whole genome shotgun (WGS) entry which is preliminary data.</text>
</comment>
<dbReference type="InterPro" id="IPR048394">
    <property type="entry name" value="FakA-like_M"/>
</dbReference>
<dbReference type="Proteomes" id="UP000054600">
    <property type="component" value="Unassembled WGS sequence"/>
</dbReference>
<keyword evidence="1" id="KW-0446">Lipid-binding</keyword>
<evidence type="ECO:0000259" key="2">
    <source>
        <dbReference type="PROSITE" id="PS51480"/>
    </source>
</evidence>
<evidence type="ECO:0000313" key="3">
    <source>
        <dbReference type="EMBL" id="KTD57591.1"/>
    </source>
</evidence>
<dbReference type="Pfam" id="PF02734">
    <property type="entry name" value="Dak2"/>
    <property type="match status" value="1"/>
</dbReference>
<dbReference type="PANTHER" id="PTHR33434:SF2">
    <property type="entry name" value="FATTY ACID-BINDING PROTEIN TM_1468"/>
    <property type="match status" value="1"/>
</dbReference>
<dbReference type="RefSeq" id="WP_018578378.1">
    <property type="nucleotide sequence ID" value="NZ_KB892434.1"/>
</dbReference>
<dbReference type="EMBL" id="LNYW01000066">
    <property type="protein sequence ID" value="KTD57591.1"/>
    <property type="molecule type" value="Genomic_DNA"/>
</dbReference>
<dbReference type="OrthoDB" id="9760324at2"/>
<evidence type="ECO:0000313" key="4">
    <source>
        <dbReference type="Proteomes" id="UP000054600"/>
    </source>
</evidence>
<sequence length="590" mass="64501">MEIRHLDTNTLHSAFLTACNSIISNREKLNSINLFPVADGDTGDNMSATALAVIHHSATKPTLKETFQSLANSALMGARGNSGMIFSQFFSGLTETQLASEQIDTVTFAQLITKASSSVRSAILHPVEGTIITVIDAWSASISKLAQEFTCFKQLIQQTLSDANQALQSTANTLPVLKNAQVVDAGALGFYYFISGFADYLENPQSINKNQIHLECSEPHHETRADGSPPEQRYCTEITLSGESINREAIANQLEQFGDSVVSSGNAELCRFHLHCKKPAAVFESLFDVAQISQSKAEDMLRQFQMIHQRNYPIALVTDSSADVPQEILDNNQIHIIQLNMHLDGHNLIDRICINQESFYDRLTTLSTYPKTSFPSPAAIEEQIRHIANHYEEVLVLPISQALSGTHDAVVKATEQFSNVHVINSRQTSGGLGLLVMHAAQLIEAGLPIAEIKEQLLAKIPKINLFVYVEHFESMIRSGRISKIGGRIAQFAHIKPIISINPIGKGVLFDKAFSETKALAKVVGHVETLRQNQTLECYGLIHAGVPEKALQFAELTTEALGQAPAFIEYASSAIGLHAGKGCIALASMMK</sequence>
<evidence type="ECO:0000256" key="1">
    <source>
        <dbReference type="ARBA" id="ARBA00023121"/>
    </source>
</evidence>
<gene>
    <name evidence="3" type="primary">yfhG</name>
    <name evidence="3" type="ORF">Lsha_2432</name>
</gene>
<dbReference type="STRING" id="1122169.Lsha_2432"/>
<dbReference type="PANTHER" id="PTHR33434">
    <property type="entry name" value="DEGV DOMAIN-CONTAINING PROTEIN DR_1986-RELATED"/>
    <property type="match status" value="1"/>
</dbReference>
<dbReference type="PATRIC" id="fig|1122169.6.peg.2787"/>
<dbReference type="Gene3D" id="1.25.40.340">
    <property type="match status" value="1"/>
</dbReference>
<dbReference type="Pfam" id="PF02645">
    <property type="entry name" value="DegV"/>
    <property type="match status" value="1"/>
</dbReference>
<keyword evidence="4" id="KW-1185">Reference proteome</keyword>
<dbReference type="eggNOG" id="COG1461">
    <property type="taxonomic scope" value="Bacteria"/>
</dbReference>
<dbReference type="SMART" id="SM01120">
    <property type="entry name" value="Dak2"/>
    <property type="match status" value="1"/>
</dbReference>
<dbReference type="SUPFAM" id="SSF82549">
    <property type="entry name" value="DAK1/DegV-like"/>
    <property type="match status" value="1"/>
</dbReference>
<dbReference type="PROSITE" id="PS51257">
    <property type="entry name" value="PROKAR_LIPOPROTEIN"/>
    <property type="match status" value="1"/>
</dbReference>
<keyword evidence="3" id="KW-0449">Lipoprotein</keyword>
<dbReference type="SMART" id="SM01121">
    <property type="entry name" value="Dak1_2"/>
    <property type="match status" value="1"/>
</dbReference>
<accession>A0A0W0YL76</accession>
<name>A0A0W0YL76_9GAMM</name>
<dbReference type="PROSITE" id="PS51482">
    <property type="entry name" value="DEGV"/>
    <property type="match status" value="1"/>
</dbReference>
<dbReference type="Gene3D" id="3.30.1180.10">
    <property type="match status" value="1"/>
</dbReference>
<dbReference type="AlphaFoldDB" id="A0A0W0YL76"/>